<protein>
    <submittedName>
        <fullName evidence="1">FMN phosphatase YigB (HAD superfamily)</fullName>
    </submittedName>
</protein>
<dbReference type="Proteomes" id="UP000518315">
    <property type="component" value="Unassembled WGS sequence"/>
</dbReference>
<accession>A0A7W5BSG7</accession>
<evidence type="ECO:0000313" key="2">
    <source>
        <dbReference type="Proteomes" id="UP000518315"/>
    </source>
</evidence>
<dbReference type="InterPro" id="IPR023214">
    <property type="entry name" value="HAD_sf"/>
</dbReference>
<dbReference type="Gene3D" id="3.40.50.1000">
    <property type="entry name" value="HAD superfamily/HAD-like"/>
    <property type="match status" value="1"/>
</dbReference>
<comment type="caution">
    <text evidence="1">The sequence shown here is derived from an EMBL/GenBank/DDBJ whole genome shotgun (WGS) entry which is preliminary data.</text>
</comment>
<keyword evidence="2" id="KW-1185">Reference proteome</keyword>
<dbReference type="OrthoDB" id="4526727at2"/>
<dbReference type="RefSeq" id="WP_125849261.1">
    <property type="nucleotide sequence ID" value="NZ_JACHXH010000028.1"/>
</dbReference>
<reference evidence="1 2" key="1">
    <citation type="submission" date="2020-08" db="EMBL/GenBank/DDBJ databases">
        <title>Genomic Encyclopedia of Type Strains, Phase III (KMG-III): the genomes of soil and plant-associated and newly described type strains.</title>
        <authorList>
            <person name="Whitman W."/>
        </authorList>
    </citation>
    <scope>NUCLEOTIDE SEQUENCE [LARGE SCALE GENOMIC DNA]</scope>
    <source>
        <strain evidence="1 2">CECT 4113</strain>
    </source>
</reference>
<organism evidence="1 2">
    <name type="scientific">Rhizobium pisi</name>
    <dbReference type="NCBI Taxonomy" id="574561"/>
    <lineage>
        <taxon>Bacteria</taxon>
        <taxon>Pseudomonadati</taxon>
        <taxon>Pseudomonadota</taxon>
        <taxon>Alphaproteobacteria</taxon>
        <taxon>Hyphomicrobiales</taxon>
        <taxon>Rhizobiaceae</taxon>
        <taxon>Rhizobium/Agrobacterium group</taxon>
        <taxon>Rhizobium</taxon>
    </lineage>
</organism>
<sequence length="248" mass="27495">MGTSTLLPSICSATSAWKTASSQLAREPSAAAVGSAMLPIRSGDGVDRDYRKPIIFIDFDGTICHDRYWRSLPPVKQNKLQTYLFQKNRHIVFEWMRGLHTAEEVNGMVAAALDMPFDKVWEIFVADCQSMQVSLVTLARLSRLRLVANVILVTGNMDSFSRFTVPALRLDQHFDAISNSYNEGRLKTDDGGALFMQYADQFSASILDCVVIDDSEEVCSTFAQLGGTPLRVTAERTTDAILDDLLLS</sequence>
<name>A0A7W5BSG7_9HYPH</name>
<dbReference type="AlphaFoldDB" id="A0A7W5BSG7"/>
<gene>
    <name evidence="1" type="ORF">FHS26_005929</name>
</gene>
<dbReference type="InterPro" id="IPR036412">
    <property type="entry name" value="HAD-like_sf"/>
</dbReference>
<dbReference type="SUPFAM" id="SSF56784">
    <property type="entry name" value="HAD-like"/>
    <property type="match status" value="1"/>
</dbReference>
<evidence type="ECO:0000313" key="1">
    <source>
        <dbReference type="EMBL" id="MBB3138151.1"/>
    </source>
</evidence>
<dbReference type="EMBL" id="JACHXH010000028">
    <property type="protein sequence ID" value="MBB3138151.1"/>
    <property type="molecule type" value="Genomic_DNA"/>
</dbReference>
<proteinExistence type="predicted"/>